<dbReference type="NCBIfam" id="NF008605">
    <property type="entry name" value="PRK11574.1"/>
    <property type="match status" value="1"/>
</dbReference>
<name>A0ABY2SMU8_9HYPH</name>
<dbReference type="CDD" id="cd03135">
    <property type="entry name" value="GATase1_DJ-1"/>
    <property type="match status" value="1"/>
</dbReference>
<dbReference type="EMBL" id="SZPQ01000014">
    <property type="protein sequence ID" value="TKI06295.1"/>
    <property type="molecule type" value="Genomic_DNA"/>
</dbReference>
<organism evidence="2 3">
    <name type="scientific">Martelella alba</name>
    <dbReference type="NCBI Taxonomy" id="2590451"/>
    <lineage>
        <taxon>Bacteria</taxon>
        <taxon>Pseudomonadati</taxon>
        <taxon>Pseudomonadota</taxon>
        <taxon>Alphaproteobacteria</taxon>
        <taxon>Hyphomicrobiales</taxon>
        <taxon>Aurantimonadaceae</taxon>
        <taxon>Martelella</taxon>
    </lineage>
</organism>
<dbReference type="Gene3D" id="3.40.50.880">
    <property type="match status" value="1"/>
</dbReference>
<gene>
    <name evidence="2" type="primary">yajL</name>
    <name evidence="2" type="ORF">FCN80_10665</name>
</gene>
<reference evidence="2 3" key="1">
    <citation type="submission" date="2019-04" db="EMBL/GenBank/DDBJ databases">
        <authorList>
            <person name="Li M."/>
            <person name="Gao C."/>
        </authorList>
    </citation>
    <scope>NUCLEOTIDE SEQUENCE [LARGE SCALE GENOMIC DNA]</scope>
    <source>
        <strain evidence="2 3">BGMRC 2031</strain>
    </source>
</reference>
<dbReference type="EC" id="3.5.1.124" evidence="2"/>
<dbReference type="RefSeq" id="WP_136990142.1">
    <property type="nucleotide sequence ID" value="NZ_SZPQ01000014.1"/>
</dbReference>
<dbReference type="PANTHER" id="PTHR48094:SF23">
    <property type="entry name" value="PROTEIN_NUCLEIC ACID DEGLYCASE 3"/>
    <property type="match status" value="1"/>
</dbReference>
<dbReference type="NCBIfam" id="TIGR01383">
    <property type="entry name" value="not_thiJ"/>
    <property type="match status" value="1"/>
</dbReference>
<dbReference type="SUPFAM" id="SSF52317">
    <property type="entry name" value="Class I glutamine amidotransferase-like"/>
    <property type="match status" value="1"/>
</dbReference>
<accession>A0ABY2SMU8</accession>
<dbReference type="InterPro" id="IPR029062">
    <property type="entry name" value="Class_I_gatase-like"/>
</dbReference>
<protein>
    <submittedName>
        <fullName evidence="2">Protein deglycase YajL</fullName>
        <ecNumber evidence="2">3.5.1.124</ecNumber>
    </submittedName>
</protein>
<dbReference type="PANTHER" id="PTHR48094">
    <property type="entry name" value="PROTEIN/NUCLEIC ACID DEGLYCASE DJ-1-RELATED"/>
    <property type="match status" value="1"/>
</dbReference>
<dbReference type="InterPro" id="IPR006287">
    <property type="entry name" value="DJ-1"/>
</dbReference>
<dbReference type="GO" id="GO:0036524">
    <property type="term" value="F:protein deglycase activity"/>
    <property type="evidence" value="ECO:0007669"/>
    <property type="project" value="UniProtKB-EC"/>
</dbReference>
<sequence length="196" mass="21013">MTVSALICLATGSEETEAVTIIDLLVRAGIAVTTAAAGSSGKREVRCSRGVRLLADAVLGDVDEKPFDVIVLPGGAKGAEALRDDPRVVKILRRFQEQGKVVAAICAAPAVVLQHHRLFQGVPMTGFPAFKDRIPPAQWRDERWVYHPDSRLLTSQGPGTAMDFALKIIAILLGGDRAADVASQLVLPLGIKDYRH</sequence>
<evidence type="ECO:0000313" key="3">
    <source>
        <dbReference type="Proteomes" id="UP000305202"/>
    </source>
</evidence>
<dbReference type="Pfam" id="PF01965">
    <property type="entry name" value="DJ-1_PfpI"/>
    <property type="match status" value="1"/>
</dbReference>
<evidence type="ECO:0000259" key="1">
    <source>
        <dbReference type="Pfam" id="PF01965"/>
    </source>
</evidence>
<keyword evidence="3" id="KW-1185">Reference proteome</keyword>
<dbReference type="InterPro" id="IPR002818">
    <property type="entry name" value="DJ-1/PfpI"/>
</dbReference>
<proteinExistence type="predicted"/>
<dbReference type="InterPro" id="IPR050325">
    <property type="entry name" value="Prot/Nucl_acid_deglycase"/>
</dbReference>
<comment type="caution">
    <text evidence="2">The sequence shown here is derived from an EMBL/GenBank/DDBJ whole genome shotgun (WGS) entry which is preliminary data.</text>
</comment>
<dbReference type="Proteomes" id="UP000305202">
    <property type="component" value="Unassembled WGS sequence"/>
</dbReference>
<feature type="domain" description="DJ-1/PfpI" evidence="1">
    <location>
        <begin position="4"/>
        <end position="170"/>
    </location>
</feature>
<evidence type="ECO:0000313" key="2">
    <source>
        <dbReference type="EMBL" id="TKI06295.1"/>
    </source>
</evidence>
<keyword evidence="2" id="KW-0378">Hydrolase</keyword>